<accession>A0A1E4SSK2</accession>
<name>A0A1E4SSK2_9ASCO</name>
<evidence type="ECO:0000313" key="1">
    <source>
        <dbReference type="EMBL" id="ODV82499.1"/>
    </source>
</evidence>
<reference evidence="2" key="1">
    <citation type="submission" date="2016-04" db="EMBL/GenBank/DDBJ databases">
        <title>Comparative genomics of biotechnologically important yeasts.</title>
        <authorList>
            <consortium name="DOE Joint Genome Institute"/>
            <person name="Riley R."/>
            <person name="Haridas S."/>
            <person name="Wolfe K.H."/>
            <person name="Lopes M.R."/>
            <person name="Hittinger C.T."/>
            <person name="Goker M."/>
            <person name="Salamov A."/>
            <person name="Wisecaver J."/>
            <person name="Long T.M."/>
            <person name="Aerts A.L."/>
            <person name="Barry K."/>
            <person name="Choi C."/>
            <person name="Clum A."/>
            <person name="Coughlan A.Y."/>
            <person name="Deshpande S."/>
            <person name="Douglass A.P."/>
            <person name="Hanson S.J."/>
            <person name="Klenk H.-P."/>
            <person name="Labutti K."/>
            <person name="Lapidus A."/>
            <person name="Lindquist E."/>
            <person name="Lipzen A."/>
            <person name="Meier-Kolthoff J.P."/>
            <person name="Ohm R.A."/>
            <person name="Otillar R.P."/>
            <person name="Pangilinan J."/>
            <person name="Peng Y."/>
            <person name="Rokas A."/>
            <person name="Rosa C.A."/>
            <person name="Scheuner C."/>
            <person name="Sibirny A.A."/>
            <person name="Slot J.C."/>
            <person name="Stielow J.B."/>
            <person name="Sun H."/>
            <person name="Kurtzman C.P."/>
            <person name="Blackwell M."/>
            <person name="Grigoriev I.V."/>
            <person name="Jeffries T.W."/>
        </authorList>
    </citation>
    <scope>NUCLEOTIDE SEQUENCE [LARGE SCALE GENOMIC DNA]</scope>
    <source>
        <strain evidence="2">NRRL YB-2248</strain>
    </source>
</reference>
<sequence length="67" mass="7829">MRKKENLKKQLNNFIYNWYRVSISVMNPNPCRSPFSFESKSIPFTGVVITESIKENEKKSPLSNHPV</sequence>
<proteinExistence type="predicted"/>
<dbReference type="Proteomes" id="UP000094801">
    <property type="component" value="Unassembled WGS sequence"/>
</dbReference>
<dbReference type="AlphaFoldDB" id="A0A1E4SSK2"/>
<gene>
    <name evidence="1" type="ORF">CANARDRAFT_30821</name>
</gene>
<keyword evidence="2" id="KW-1185">Reference proteome</keyword>
<protein>
    <submittedName>
        <fullName evidence="1">Uncharacterized protein</fullName>
    </submittedName>
</protein>
<evidence type="ECO:0000313" key="2">
    <source>
        <dbReference type="Proteomes" id="UP000094801"/>
    </source>
</evidence>
<organism evidence="1 2">
    <name type="scientific">[Candida] arabinofermentans NRRL YB-2248</name>
    <dbReference type="NCBI Taxonomy" id="983967"/>
    <lineage>
        <taxon>Eukaryota</taxon>
        <taxon>Fungi</taxon>
        <taxon>Dikarya</taxon>
        <taxon>Ascomycota</taxon>
        <taxon>Saccharomycotina</taxon>
        <taxon>Pichiomycetes</taxon>
        <taxon>Pichiales</taxon>
        <taxon>Pichiaceae</taxon>
        <taxon>Ogataea</taxon>
        <taxon>Ogataea/Candida clade</taxon>
    </lineage>
</organism>
<dbReference type="EMBL" id="KV453889">
    <property type="protein sequence ID" value="ODV82499.1"/>
    <property type="molecule type" value="Genomic_DNA"/>
</dbReference>